<evidence type="ECO:0000256" key="1">
    <source>
        <dbReference type="SAM" id="MobiDB-lite"/>
    </source>
</evidence>
<feature type="compositionally biased region" description="Basic and acidic residues" evidence="1">
    <location>
        <begin position="411"/>
        <end position="424"/>
    </location>
</feature>
<dbReference type="Proteomes" id="UP000631114">
    <property type="component" value="Unassembled WGS sequence"/>
</dbReference>
<feature type="compositionally biased region" description="Basic and acidic residues" evidence="1">
    <location>
        <begin position="26"/>
        <end position="36"/>
    </location>
</feature>
<accession>A0A835GZ59</accession>
<feature type="region of interest" description="Disordered" evidence="1">
    <location>
        <begin position="1"/>
        <end position="62"/>
    </location>
</feature>
<dbReference type="EMBL" id="JADFTS010000009">
    <property type="protein sequence ID" value="KAF9589230.1"/>
    <property type="molecule type" value="Genomic_DNA"/>
</dbReference>
<proteinExistence type="predicted"/>
<evidence type="ECO:0000313" key="3">
    <source>
        <dbReference type="Proteomes" id="UP000631114"/>
    </source>
</evidence>
<protein>
    <recommendedName>
        <fullName evidence="4">AT hook motif-containing protein</fullName>
    </recommendedName>
</protein>
<name>A0A835GZ59_9MAGN</name>
<comment type="caution">
    <text evidence="2">The sequence shown here is derived from an EMBL/GenBank/DDBJ whole genome shotgun (WGS) entry which is preliminary data.</text>
</comment>
<evidence type="ECO:0008006" key="4">
    <source>
        <dbReference type="Google" id="ProtNLM"/>
    </source>
</evidence>
<gene>
    <name evidence="2" type="ORF">IFM89_020668</name>
</gene>
<dbReference type="AlphaFoldDB" id="A0A835GZ59"/>
<feature type="region of interest" description="Disordered" evidence="1">
    <location>
        <begin position="386"/>
        <end position="424"/>
    </location>
</feature>
<sequence length="424" mass="45949">MSEENPVTDPALVQNLPVKRKRGRPRKDENLRRVEKSPVVTPKPDTAKKNPPKNISSTSNGDYAMVGQAVSGVLDGSFEAGYLITVKVGDTNTFLRGVVFEPGFVVPISEANDVASNVKMIKRNEIPVDLSGHLHQQYNQKTEQTVKVPEPLPSKAVTFIDQVSKVAELSSSPVHSSPTLSSKGAPFDMNQIPQPSPQALRQTEIRTVRSPHILPGEQANEVNQVIQLSFHSLDAFPKDKMDIPLKGGHDNLNQVELLQGSRISCLKGAANGDETKDLKLELKSGTSIEAFSDNGTIATESEAPDQVAGIEHEPIQKTDGALNGQPVDLNGTNVDAGSHSVVAEIKVKGVEDKQSSVATGSQHVTTQLIAELSKMWEENHVVSDLDIPRKDETSPSNEVVNAADIHALSKPKKDQSTNFEDLRR</sequence>
<keyword evidence="3" id="KW-1185">Reference proteome</keyword>
<organism evidence="2 3">
    <name type="scientific">Coptis chinensis</name>
    <dbReference type="NCBI Taxonomy" id="261450"/>
    <lineage>
        <taxon>Eukaryota</taxon>
        <taxon>Viridiplantae</taxon>
        <taxon>Streptophyta</taxon>
        <taxon>Embryophyta</taxon>
        <taxon>Tracheophyta</taxon>
        <taxon>Spermatophyta</taxon>
        <taxon>Magnoliopsida</taxon>
        <taxon>Ranunculales</taxon>
        <taxon>Ranunculaceae</taxon>
        <taxon>Coptidoideae</taxon>
        <taxon>Coptis</taxon>
    </lineage>
</organism>
<dbReference type="PANTHER" id="PTHR34682:SF1">
    <property type="entry name" value="PROTEIN METABOLIC NETWORK MODULATOR 1"/>
    <property type="match status" value="1"/>
</dbReference>
<reference evidence="2 3" key="1">
    <citation type="submission" date="2020-10" db="EMBL/GenBank/DDBJ databases">
        <title>The Coptis chinensis genome and diversification of protoberbering-type alkaloids.</title>
        <authorList>
            <person name="Wang B."/>
            <person name="Shu S."/>
            <person name="Song C."/>
            <person name="Liu Y."/>
        </authorList>
    </citation>
    <scope>NUCLEOTIDE SEQUENCE [LARGE SCALE GENOMIC DNA]</scope>
    <source>
        <strain evidence="2">HL-2020</strain>
        <tissue evidence="2">Leaf</tissue>
    </source>
</reference>
<dbReference type="InterPro" id="IPR045881">
    <property type="entry name" value="MNM1-like"/>
</dbReference>
<evidence type="ECO:0000313" key="2">
    <source>
        <dbReference type="EMBL" id="KAF9589230.1"/>
    </source>
</evidence>
<dbReference type="PANTHER" id="PTHR34682">
    <property type="entry name" value="AT HOOK MOTIF-CONTAINING PROTEIN"/>
    <property type="match status" value="1"/>
</dbReference>
<dbReference type="OrthoDB" id="1910926at2759"/>